<protein>
    <submittedName>
        <fullName evidence="2">DUF1707 domain-containing protein</fullName>
    </submittedName>
</protein>
<dbReference type="KEGG" id="sace:GIY23_18015"/>
<dbReference type="Pfam" id="PF08044">
    <property type="entry name" value="DUF1707"/>
    <property type="match status" value="1"/>
</dbReference>
<accession>A0A5Q3Q9L8</accession>
<dbReference type="EMBL" id="CP045929">
    <property type="protein sequence ID" value="QGK71162.1"/>
    <property type="molecule type" value="Genomic_DNA"/>
</dbReference>
<evidence type="ECO:0000313" key="2">
    <source>
        <dbReference type="EMBL" id="QGK71162.1"/>
    </source>
</evidence>
<evidence type="ECO:0000259" key="1">
    <source>
        <dbReference type="Pfam" id="PF08044"/>
    </source>
</evidence>
<dbReference type="PANTHER" id="PTHR40763:SF5">
    <property type="entry name" value="MEMBRANE PROTEIN"/>
    <property type="match status" value="1"/>
</dbReference>
<sequence length="200" mass="22208">MTGQFDPARMRLSDAEREQAVQRLNTALGEGRLDLDEFTRRTDRALACRTRGELDALFADLPSLAVSLTAGESVLELRPKNSALQRHGNWVVPPSITITGKLGSVVLDFLHAQWAASTVEIDVSTKYTKIEFSVPQGTWVDCNGLELVDGSVRDRRTGGEVPSAPRRIVVRGRMQYAHLTLRARSGKPTWWEKLGLPPLF</sequence>
<dbReference type="RefSeq" id="WP_154077738.1">
    <property type="nucleotide sequence ID" value="NZ_CP045929.1"/>
</dbReference>
<dbReference type="Proteomes" id="UP000371041">
    <property type="component" value="Chromosome"/>
</dbReference>
<name>A0A5Q3Q9L8_9PSEU</name>
<organism evidence="2 3">
    <name type="scientific">Allosaccharopolyspora coralli</name>
    <dbReference type="NCBI Taxonomy" id="2665642"/>
    <lineage>
        <taxon>Bacteria</taxon>
        <taxon>Bacillati</taxon>
        <taxon>Actinomycetota</taxon>
        <taxon>Actinomycetes</taxon>
        <taxon>Pseudonocardiales</taxon>
        <taxon>Pseudonocardiaceae</taxon>
        <taxon>Allosaccharopolyspora</taxon>
    </lineage>
</organism>
<gene>
    <name evidence="2" type="ORF">GIY23_18015</name>
</gene>
<reference evidence="3" key="1">
    <citation type="submission" date="2019-11" db="EMBL/GenBank/DDBJ databases">
        <title>The complete genome sequence of Saccharopolyspora sp. E2A.</title>
        <authorList>
            <person name="Zhang G."/>
        </authorList>
    </citation>
    <scope>NUCLEOTIDE SEQUENCE [LARGE SCALE GENOMIC DNA]</scope>
    <source>
        <strain evidence="3">E2A</strain>
    </source>
</reference>
<keyword evidence="3" id="KW-1185">Reference proteome</keyword>
<dbReference type="AlphaFoldDB" id="A0A5Q3Q9L8"/>
<proteinExistence type="predicted"/>
<feature type="domain" description="DUF1707" evidence="1">
    <location>
        <begin position="10"/>
        <end position="62"/>
    </location>
</feature>
<dbReference type="PANTHER" id="PTHR40763">
    <property type="entry name" value="MEMBRANE PROTEIN-RELATED"/>
    <property type="match status" value="1"/>
</dbReference>
<evidence type="ECO:0000313" key="3">
    <source>
        <dbReference type="Proteomes" id="UP000371041"/>
    </source>
</evidence>
<dbReference type="InterPro" id="IPR012551">
    <property type="entry name" value="DUF1707_SHOCT-like"/>
</dbReference>